<evidence type="ECO:0000256" key="1">
    <source>
        <dbReference type="SAM" id="MobiDB-lite"/>
    </source>
</evidence>
<gene>
    <name evidence="2" type="ORF">HC031_20005</name>
</gene>
<evidence type="ECO:0000313" key="3">
    <source>
        <dbReference type="Proteomes" id="UP000722989"/>
    </source>
</evidence>
<evidence type="ECO:0000313" key="2">
    <source>
        <dbReference type="EMBL" id="NJC71984.1"/>
    </source>
</evidence>
<comment type="caution">
    <text evidence="2">The sequence shown here is derived from an EMBL/GenBank/DDBJ whole genome shotgun (WGS) entry which is preliminary data.</text>
</comment>
<dbReference type="PANTHER" id="PTHR35336:SF5">
    <property type="entry name" value="ADENOSYLCOBINAMIDE AMIDOHYDROLASE"/>
    <property type="match status" value="1"/>
</dbReference>
<proteinExistence type="predicted"/>
<dbReference type="InterPro" id="IPR052209">
    <property type="entry name" value="CbiZ"/>
</dbReference>
<protein>
    <submittedName>
        <fullName evidence="2">Adenosylcobinamide amidohydrolase</fullName>
    </submittedName>
</protein>
<dbReference type="InterPro" id="IPR002808">
    <property type="entry name" value="AdoCbi_amidolase"/>
</dbReference>
<organism evidence="2 3">
    <name type="scientific">Planosporangium thailandense</name>
    <dbReference type="NCBI Taxonomy" id="765197"/>
    <lineage>
        <taxon>Bacteria</taxon>
        <taxon>Bacillati</taxon>
        <taxon>Actinomycetota</taxon>
        <taxon>Actinomycetes</taxon>
        <taxon>Micromonosporales</taxon>
        <taxon>Micromonosporaceae</taxon>
        <taxon>Planosporangium</taxon>
    </lineage>
</organism>
<keyword evidence="3" id="KW-1185">Reference proteome</keyword>
<sequence>MPVRRAGNVRAPTPVRIGSQPTLNAVTPTGAGSRKGACVPDHVPGRPHRSAGERPYRYGVAGLAHHLPHGVTAVAVTDERPVLVWHCAGPWLAISSGAYGGGLGVRSWVLNATVPPGYDRPDPAEHIQEVATRLGLAGAGTGLLTAVDVRHVVSATSHGVTVQVTTGVSQPVWAAGPDVAAVGCQPGTINVVGWSPVRLSDAALVNAVATVAEAKAQALGEAGVDGTGTCTDATVLLCPADGTAEPYGGPRSRIGSLLARTVHQAVSAGLRVPDPTIWPEPTTGRSFR</sequence>
<feature type="region of interest" description="Disordered" evidence="1">
    <location>
        <begin position="1"/>
        <end position="52"/>
    </location>
</feature>
<reference evidence="2 3" key="1">
    <citation type="submission" date="2020-03" db="EMBL/GenBank/DDBJ databases">
        <title>WGS of the type strain of Planosporangium spp.</title>
        <authorList>
            <person name="Thawai C."/>
        </authorList>
    </citation>
    <scope>NUCLEOTIDE SEQUENCE [LARGE SCALE GENOMIC DNA]</scope>
    <source>
        <strain evidence="2 3">TBRC 5610</strain>
    </source>
</reference>
<dbReference type="EMBL" id="JAATVY010000015">
    <property type="protein sequence ID" value="NJC71984.1"/>
    <property type="molecule type" value="Genomic_DNA"/>
</dbReference>
<dbReference type="Pfam" id="PF01955">
    <property type="entry name" value="CbiZ"/>
    <property type="match status" value="1"/>
</dbReference>
<accession>A0ABX0Y0V3</accession>
<name>A0ABX0Y0V3_9ACTN</name>
<dbReference type="PANTHER" id="PTHR35336">
    <property type="entry name" value="ADENOSYLCOBINAMIDE AMIDOHYDROLASE"/>
    <property type="match status" value="1"/>
</dbReference>
<dbReference type="Proteomes" id="UP000722989">
    <property type="component" value="Unassembled WGS sequence"/>
</dbReference>